<dbReference type="EnsemblPlants" id="AET6Gv20443600.5">
    <property type="protein sequence ID" value="AET6Gv20443600.5"/>
    <property type="gene ID" value="AET6Gv20443600"/>
</dbReference>
<evidence type="ECO:0000313" key="1">
    <source>
        <dbReference type="EnsemblPlants" id="AET6Gv20443600.5"/>
    </source>
</evidence>
<dbReference type="AlphaFoldDB" id="A0A453NPG1"/>
<evidence type="ECO:0000313" key="2">
    <source>
        <dbReference type="Proteomes" id="UP000015105"/>
    </source>
</evidence>
<sequence>MTYSPVFQIGTNAKFELQLISGLSFNLDAQG</sequence>
<reference evidence="1" key="4">
    <citation type="submission" date="2019-03" db="UniProtKB">
        <authorList>
            <consortium name="EnsemblPlants"/>
        </authorList>
    </citation>
    <scope>IDENTIFICATION</scope>
</reference>
<keyword evidence="2" id="KW-1185">Reference proteome</keyword>
<reference evidence="2" key="2">
    <citation type="journal article" date="2017" name="Nat. Plants">
        <title>The Aegilops tauschii genome reveals multiple impacts of transposons.</title>
        <authorList>
            <person name="Zhao G."/>
            <person name="Zou C."/>
            <person name="Li K."/>
            <person name="Wang K."/>
            <person name="Li T."/>
            <person name="Gao L."/>
            <person name="Zhang X."/>
            <person name="Wang H."/>
            <person name="Yang Z."/>
            <person name="Liu X."/>
            <person name="Jiang W."/>
            <person name="Mao L."/>
            <person name="Kong X."/>
            <person name="Jiao Y."/>
            <person name="Jia J."/>
        </authorList>
    </citation>
    <scope>NUCLEOTIDE SEQUENCE [LARGE SCALE GENOMIC DNA]</scope>
    <source>
        <strain evidence="2">cv. AL8/78</strain>
    </source>
</reference>
<reference evidence="1" key="3">
    <citation type="journal article" date="2017" name="Nature">
        <title>Genome sequence of the progenitor of the wheat D genome Aegilops tauschii.</title>
        <authorList>
            <person name="Luo M.C."/>
            <person name="Gu Y.Q."/>
            <person name="Puiu D."/>
            <person name="Wang H."/>
            <person name="Twardziok S.O."/>
            <person name="Deal K.R."/>
            <person name="Huo N."/>
            <person name="Zhu T."/>
            <person name="Wang L."/>
            <person name="Wang Y."/>
            <person name="McGuire P.E."/>
            <person name="Liu S."/>
            <person name="Long H."/>
            <person name="Ramasamy R.K."/>
            <person name="Rodriguez J.C."/>
            <person name="Van S.L."/>
            <person name="Yuan L."/>
            <person name="Wang Z."/>
            <person name="Xia Z."/>
            <person name="Xiao L."/>
            <person name="Anderson O.D."/>
            <person name="Ouyang S."/>
            <person name="Liang Y."/>
            <person name="Zimin A.V."/>
            <person name="Pertea G."/>
            <person name="Qi P."/>
            <person name="Bennetzen J.L."/>
            <person name="Dai X."/>
            <person name="Dawson M.W."/>
            <person name="Muller H.G."/>
            <person name="Kugler K."/>
            <person name="Rivarola-Duarte L."/>
            <person name="Spannagl M."/>
            <person name="Mayer K.F.X."/>
            <person name="Lu F.H."/>
            <person name="Bevan M.W."/>
            <person name="Leroy P."/>
            <person name="Li P."/>
            <person name="You F.M."/>
            <person name="Sun Q."/>
            <person name="Liu Z."/>
            <person name="Lyons E."/>
            <person name="Wicker T."/>
            <person name="Salzberg S.L."/>
            <person name="Devos K.M."/>
            <person name="Dvorak J."/>
        </authorList>
    </citation>
    <scope>NUCLEOTIDE SEQUENCE [LARGE SCALE GENOMIC DNA]</scope>
    <source>
        <strain evidence="1">cv. AL8/78</strain>
    </source>
</reference>
<name>A0A453NPG1_AEGTS</name>
<accession>A0A453NPG1</accession>
<proteinExistence type="predicted"/>
<reference evidence="2" key="1">
    <citation type="journal article" date="2014" name="Science">
        <title>Ancient hybridizations among the ancestral genomes of bread wheat.</title>
        <authorList>
            <consortium name="International Wheat Genome Sequencing Consortium,"/>
            <person name="Marcussen T."/>
            <person name="Sandve S.R."/>
            <person name="Heier L."/>
            <person name="Spannagl M."/>
            <person name="Pfeifer M."/>
            <person name="Jakobsen K.S."/>
            <person name="Wulff B.B."/>
            <person name="Steuernagel B."/>
            <person name="Mayer K.F."/>
            <person name="Olsen O.A."/>
        </authorList>
    </citation>
    <scope>NUCLEOTIDE SEQUENCE [LARGE SCALE GENOMIC DNA]</scope>
    <source>
        <strain evidence="2">cv. AL8/78</strain>
    </source>
</reference>
<dbReference type="Proteomes" id="UP000015105">
    <property type="component" value="Chromosome 6D"/>
</dbReference>
<dbReference type="Gramene" id="AET6Gv20443600.5">
    <property type="protein sequence ID" value="AET6Gv20443600.5"/>
    <property type="gene ID" value="AET6Gv20443600"/>
</dbReference>
<protein>
    <submittedName>
        <fullName evidence="1">Uncharacterized protein</fullName>
    </submittedName>
</protein>
<reference evidence="1" key="5">
    <citation type="journal article" date="2021" name="G3 (Bethesda)">
        <title>Aegilops tauschii genome assembly Aet v5.0 features greater sequence contiguity and improved annotation.</title>
        <authorList>
            <person name="Wang L."/>
            <person name="Zhu T."/>
            <person name="Rodriguez J.C."/>
            <person name="Deal K.R."/>
            <person name="Dubcovsky J."/>
            <person name="McGuire P.E."/>
            <person name="Lux T."/>
            <person name="Spannagl M."/>
            <person name="Mayer K.F.X."/>
            <person name="Baldrich P."/>
            <person name="Meyers B.C."/>
            <person name="Huo N."/>
            <person name="Gu Y.Q."/>
            <person name="Zhou H."/>
            <person name="Devos K.M."/>
            <person name="Bennetzen J.L."/>
            <person name="Unver T."/>
            <person name="Budak H."/>
            <person name="Gulick P.J."/>
            <person name="Galiba G."/>
            <person name="Kalapos B."/>
            <person name="Nelson D.R."/>
            <person name="Li P."/>
            <person name="You F.M."/>
            <person name="Luo M.C."/>
            <person name="Dvorak J."/>
        </authorList>
    </citation>
    <scope>NUCLEOTIDE SEQUENCE [LARGE SCALE GENOMIC DNA]</scope>
    <source>
        <strain evidence="1">cv. AL8/78</strain>
    </source>
</reference>
<organism evidence="1 2">
    <name type="scientific">Aegilops tauschii subsp. strangulata</name>
    <name type="common">Goatgrass</name>
    <dbReference type="NCBI Taxonomy" id="200361"/>
    <lineage>
        <taxon>Eukaryota</taxon>
        <taxon>Viridiplantae</taxon>
        <taxon>Streptophyta</taxon>
        <taxon>Embryophyta</taxon>
        <taxon>Tracheophyta</taxon>
        <taxon>Spermatophyta</taxon>
        <taxon>Magnoliopsida</taxon>
        <taxon>Liliopsida</taxon>
        <taxon>Poales</taxon>
        <taxon>Poaceae</taxon>
        <taxon>BOP clade</taxon>
        <taxon>Pooideae</taxon>
        <taxon>Triticodae</taxon>
        <taxon>Triticeae</taxon>
        <taxon>Triticinae</taxon>
        <taxon>Aegilops</taxon>
    </lineage>
</organism>